<dbReference type="EMBL" id="CM056741">
    <property type="protein sequence ID" value="KAJ8687802.1"/>
    <property type="molecule type" value="Genomic_DNA"/>
</dbReference>
<protein>
    <submittedName>
        <fullName evidence="1">Uncharacterized protein</fullName>
    </submittedName>
</protein>
<evidence type="ECO:0000313" key="2">
    <source>
        <dbReference type="Proteomes" id="UP001239111"/>
    </source>
</evidence>
<gene>
    <name evidence="1" type="ORF">QAD02_023596</name>
</gene>
<keyword evidence="2" id="KW-1185">Reference proteome</keyword>
<organism evidence="1 2">
    <name type="scientific">Eretmocerus hayati</name>
    <dbReference type="NCBI Taxonomy" id="131215"/>
    <lineage>
        <taxon>Eukaryota</taxon>
        <taxon>Metazoa</taxon>
        <taxon>Ecdysozoa</taxon>
        <taxon>Arthropoda</taxon>
        <taxon>Hexapoda</taxon>
        <taxon>Insecta</taxon>
        <taxon>Pterygota</taxon>
        <taxon>Neoptera</taxon>
        <taxon>Endopterygota</taxon>
        <taxon>Hymenoptera</taxon>
        <taxon>Apocrita</taxon>
        <taxon>Proctotrupomorpha</taxon>
        <taxon>Chalcidoidea</taxon>
        <taxon>Aphelinidae</taxon>
        <taxon>Aphelininae</taxon>
        <taxon>Eretmocerus</taxon>
    </lineage>
</organism>
<accession>A0ACC2PWF9</accession>
<name>A0ACC2PWF9_9HYME</name>
<sequence>MEATTLLPSVESTPLLGEYITASEIEVAELTKKPRLQFKCSSCDSSGKIIMGEKLDAIKAGFDKQFDSLESNIECLNRSFTKDITNLKSELKTIKESCANIDILSGKIDSAQMDIDNLKSSVRSILKLHQDIANIRAEIFHSSQAMPVTNAANMEEVIHEAQGRMLRSKNLLSFNVPESDNISADHELAIPLRPIAVTFSNNQDDHLVMRNRNKIPGRIIVEFDKTKNQQPQYKEVAAKLKTRLDSGKTTLSICDIKGVLTIVKSAVPPQLNQLQNFQSTSENF</sequence>
<proteinExistence type="predicted"/>
<evidence type="ECO:0000313" key="1">
    <source>
        <dbReference type="EMBL" id="KAJ8687802.1"/>
    </source>
</evidence>
<reference evidence="1" key="1">
    <citation type="submission" date="2023-04" db="EMBL/GenBank/DDBJ databases">
        <title>A chromosome-level genome assembly of the parasitoid wasp Eretmocerus hayati.</title>
        <authorList>
            <person name="Zhong Y."/>
            <person name="Liu S."/>
            <person name="Liu Y."/>
        </authorList>
    </citation>
    <scope>NUCLEOTIDE SEQUENCE</scope>
    <source>
        <strain evidence="1">ZJU_SS_LIU_2023</strain>
    </source>
</reference>
<dbReference type="Proteomes" id="UP001239111">
    <property type="component" value="Chromosome 1"/>
</dbReference>
<comment type="caution">
    <text evidence="1">The sequence shown here is derived from an EMBL/GenBank/DDBJ whole genome shotgun (WGS) entry which is preliminary data.</text>
</comment>